<name>Q9RGM4_ACICA</name>
<reference evidence="5" key="2">
    <citation type="journal article" date="1999" name="Eur. J. Biochem.">
        <title>Functional evaluation of the genes involved in malonate decarboxylation by Acinetobacter calcoaceticus.</title>
        <authorList>
            <person name="Koo J.H."/>
            <person name="Kim Y.S."/>
        </authorList>
    </citation>
    <scope>NUCLEOTIDE SEQUENCE</scope>
</reference>
<organism evidence="5">
    <name type="scientific">Acinetobacter calcoaceticus</name>
    <dbReference type="NCBI Taxonomy" id="471"/>
    <lineage>
        <taxon>Bacteria</taxon>
        <taxon>Pseudomonadati</taxon>
        <taxon>Pseudomonadota</taxon>
        <taxon>Gammaproteobacteria</taxon>
        <taxon>Moraxellales</taxon>
        <taxon>Moraxellaceae</taxon>
        <taxon>Acinetobacter</taxon>
        <taxon>Acinetobacter calcoaceticus/baumannii complex</taxon>
    </lineage>
</organism>
<accession>Q9RGM4</accession>
<evidence type="ECO:0000256" key="1">
    <source>
        <dbReference type="ARBA" id="ARBA00022679"/>
    </source>
</evidence>
<dbReference type="InterPro" id="IPR017557">
    <property type="entry name" value="Holo-ACP_synthase"/>
</dbReference>
<dbReference type="InterPro" id="IPR048903">
    <property type="entry name" value="MdcG_N"/>
</dbReference>
<dbReference type="InterPro" id="IPR049180">
    <property type="entry name" value="MdcG_C"/>
</dbReference>
<feature type="domain" description="Phosphoribosyl-dephospho-CoA transferase MdcG N-terminal" evidence="4">
    <location>
        <begin position="3"/>
        <end position="83"/>
    </location>
</feature>
<evidence type="ECO:0000259" key="3">
    <source>
        <dbReference type="Pfam" id="PF10620"/>
    </source>
</evidence>
<evidence type="ECO:0000256" key="2">
    <source>
        <dbReference type="ARBA" id="ARBA00022695"/>
    </source>
</evidence>
<evidence type="ECO:0000313" key="5">
    <source>
        <dbReference type="EMBL" id="AAF20287.1"/>
    </source>
</evidence>
<reference evidence="5" key="1">
    <citation type="journal article" date="1997" name="Biochim. Biophys. Acta">
        <title>Cloning and sequencing of genes encoding malonate decarboxylase in Acinetobacter calcoaceticus.</title>
        <authorList>
            <person name="Koo J.H."/>
            <person name="Jung S.B."/>
            <person name="Byun H.S."/>
            <person name="Kim Y.S."/>
        </authorList>
    </citation>
    <scope>NUCLEOTIDE SEQUENCE</scope>
</reference>
<dbReference type="Pfam" id="PF20866">
    <property type="entry name" value="MdcG_N"/>
    <property type="match status" value="1"/>
</dbReference>
<evidence type="ECO:0000259" key="4">
    <source>
        <dbReference type="Pfam" id="PF20866"/>
    </source>
</evidence>
<proteinExistence type="predicted"/>
<dbReference type="Pfam" id="PF10620">
    <property type="entry name" value="MdcG"/>
    <property type="match status" value="1"/>
</dbReference>
<dbReference type="GO" id="GO:0016779">
    <property type="term" value="F:nucleotidyltransferase activity"/>
    <property type="evidence" value="ECO:0007669"/>
    <property type="project" value="UniProtKB-KW"/>
</dbReference>
<keyword evidence="2" id="KW-0548">Nucleotidyltransferase</keyword>
<dbReference type="NCBIfam" id="TIGR03135">
    <property type="entry name" value="malonate_mdcG"/>
    <property type="match status" value="1"/>
</dbReference>
<dbReference type="EMBL" id="AF121266">
    <property type="protein sequence ID" value="AAF20287.1"/>
    <property type="molecule type" value="Genomic_DNA"/>
</dbReference>
<gene>
    <name evidence="5" type="primary">mdcE</name>
</gene>
<protein>
    <submittedName>
        <fullName evidence="5">MdcE</fullName>
    </submittedName>
</protein>
<dbReference type="AlphaFoldDB" id="Q9RGM4"/>
<keyword evidence="1" id="KW-0808">Transferase</keyword>
<feature type="domain" description="Phosphoribosyl-dephospho-CoA transferase MdcG C-terminal" evidence="3">
    <location>
        <begin position="99"/>
        <end position="206"/>
    </location>
</feature>
<sequence>MDRHDLAYLHPAADLHFLDSSLPEPARQKVYQLLQQSVPMTICRQDNDDAAQVKLAINCLVEGCKYRVACLVEADEIQLITRPLSLHTLLIERPQSFQDAALHDFAKALVALNCGVYVYGSYAYEYLTQEAYVRATSDLDLVLYPQDMSRLADILQLIQKTQILSAVRLDGELKIHPDWHVSFNELLMIYPEAQQNIIGKGLQRVDMLKLEQLLEWNLEDANCTEA</sequence>